<keyword evidence="5" id="KW-0479">Metal-binding</keyword>
<reference evidence="11 12" key="1">
    <citation type="submission" date="2022-10" db="EMBL/GenBank/DDBJ databases">
        <title>The complete genomes of actinobacterial strains from the NBC collection.</title>
        <authorList>
            <person name="Joergensen T.S."/>
            <person name="Alvarez Arevalo M."/>
            <person name="Sterndorff E.B."/>
            <person name="Faurdal D."/>
            <person name="Vuksanovic O."/>
            <person name="Mourched A.-S."/>
            <person name="Charusanti P."/>
            <person name="Shaw S."/>
            <person name="Blin K."/>
            <person name="Weber T."/>
        </authorList>
    </citation>
    <scope>NUCLEOTIDE SEQUENCE [LARGE SCALE GENOMIC DNA]</scope>
    <source>
        <strain evidence="11 12">NBC_00185</strain>
    </source>
</reference>
<evidence type="ECO:0000256" key="7">
    <source>
        <dbReference type="ARBA" id="ARBA00023004"/>
    </source>
</evidence>
<dbReference type="Gene3D" id="3.30.1490.190">
    <property type="match status" value="1"/>
</dbReference>
<dbReference type="PANTHER" id="PTHR33202:SF18">
    <property type="entry name" value="TRANSCRIPTIONAL REGULATOR FURA"/>
    <property type="match status" value="1"/>
</dbReference>
<evidence type="ECO:0000256" key="10">
    <source>
        <dbReference type="ARBA" id="ARBA00023163"/>
    </source>
</evidence>
<name>A0ABZ1KB22_9ACTN</name>
<organism evidence="11 12">
    <name type="scientific">[Kitasatospora] papulosa</name>
    <dbReference type="NCBI Taxonomy" id="1464011"/>
    <lineage>
        <taxon>Bacteria</taxon>
        <taxon>Bacillati</taxon>
        <taxon>Actinomycetota</taxon>
        <taxon>Actinomycetes</taxon>
        <taxon>Kitasatosporales</taxon>
        <taxon>Streptomycetaceae</taxon>
        <taxon>Streptomyces</taxon>
    </lineage>
</organism>
<dbReference type="PANTHER" id="PTHR33202">
    <property type="entry name" value="ZINC UPTAKE REGULATION PROTEIN"/>
    <property type="match status" value="1"/>
</dbReference>
<evidence type="ECO:0000256" key="4">
    <source>
        <dbReference type="ARBA" id="ARBA00022491"/>
    </source>
</evidence>
<dbReference type="InterPro" id="IPR002481">
    <property type="entry name" value="FUR"/>
</dbReference>
<evidence type="ECO:0000256" key="6">
    <source>
        <dbReference type="ARBA" id="ARBA00022833"/>
    </source>
</evidence>
<comment type="subcellular location">
    <subcellularLocation>
        <location evidence="1">Cytoplasm</location>
    </subcellularLocation>
</comment>
<keyword evidence="10" id="KW-0804">Transcription</keyword>
<keyword evidence="12" id="KW-1185">Reference proteome</keyword>
<sequence>MSLIGIIPKRWLTAYVTETEAKALLRGASLRVTRPRVAVLSAVHEAPHSDASTLLTLVRTRIGAVSTQAVYDVLRTLVDAGLARRIDLPSSAARFEGRSRDDHQHVVCRSCGTIADVDVPQGAPRPGTPEDHGFTVDHVEVTYWGLCPGCRAECGRRDPESVHRSLHEEEQENF</sequence>
<keyword evidence="3" id="KW-0963">Cytoplasm</keyword>
<keyword evidence="8" id="KW-0805">Transcription regulation</keyword>
<keyword evidence="6" id="KW-0862">Zinc</keyword>
<protein>
    <submittedName>
        <fullName evidence="11">Transcriptional repressor</fullName>
    </submittedName>
</protein>
<dbReference type="Pfam" id="PF01475">
    <property type="entry name" value="FUR"/>
    <property type="match status" value="1"/>
</dbReference>
<comment type="similarity">
    <text evidence="2">Belongs to the Fur family.</text>
</comment>
<dbReference type="SUPFAM" id="SSF46785">
    <property type="entry name" value="Winged helix' DNA-binding domain"/>
    <property type="match status" value="1"/>
</dbReference>
<dbReference type="Gene3D" id="1.10.10.10">
    <property type="entry name" value="Winged helix-like DNA-binding domain superfamily/Winged helix DNA-binding domain"/>
    <property type="match status" value="1"/>
</dbReference>
<accession>A0ABZ1KB22</accession>
<proteinExistence type="inferred from homology"/>
<evidence type="ECO:0000256" key="1">
    <source>
        <dbReference type="ARBA" id="ARBA00004496"/>
    </source>
</evidence>
<gene>
    <name evidence="11" type="ORF">OG560_26495</name>
</gene>
<keyword evidence="9" id="KW-0238">DNA-binding</keyword>
<dbReference type="CDD" id="cd07153">
    <property type="entry name" value="Fur_like"/>
    <property type="match status" value="1"/>
</dbReference>
<evidence type="ECO:0000256" key="5">
    <source>
        <dbReference type="ARBA" id="ARBA00022723"/>
    </source>
</evidence>
<dbReference type="InterPro" id="IPR043135">
    <property type="entry name" value="Fur_C"/>
</dbReference>
<evidence type="ECO:0000256" key="3">
    <source>
        <dbReference type="ARBA" id="ARBA00022490"/>
    </source>
</evidence>
<evidence type="ECO:0000313" key="11">
    <source>
        <dbReference type="EMBL" id="WTP68781.1"/>
    </source>
</evidence>
<evidence type="ECO:0000256" key="8">
    <source>
        <dbReference type="ARBA" id="ARBA00023015"/>
    </source>
</evidence>
<keyword evidence="4" id="KW-0678">Repressor</keyword>
<evidence type="ECO:0000256" key="2">
    <source>
        <dbReference type="ARBA" id="ARBA00007957"/>
    </source>
</evidence>
<dbReference type="EMBL" id="CP108135">
    <property type="protein sequence ID" value="WTP68781.1"/>
    <property type="molecule type" value="Genomic_DNA"/>
</dbReference>
<evidence type="ECO:0000313" key="12">
    <source>
        <dbReference type="Proteomes" id="UP001622496"/>
    </source>
</evidence>
<dbReference type="InterPro" id="IPR036388">
    <property type="entry name" value="WH-like_DNA-bd_sf"/>
</dbReference>
<dbReference type="InterPro" id="IPR036390">
    <property type="entry name" value="WH_DNA-bd_sf"/>
</dbReference>
<keyword evidence="7" id="KW-0408">Iron</keyword>
<dbReference type="Proteomes" id="UP001622496">
    <property type="component" value="Chromosome"/>
</dbReference>
<evidence type="ECO:0000256" key="9">
    <source>
        <dbReference type="ARBA" id="ARBA00023125"/>
    </source>
</evidence>